<comment type="caution">
    <text evidence="1">The sequence shown here is derived from an EMBL/GenBank/DDBJ whole genome shotgun (WGS) entry which is preliminary data.</text>
</comment>
<evidence type="ECO:0000313" key="1">
    <source>
        <dbReference type="EMBL" id="EAZ91135.1"/>
    </source>
</evidence>
<dbReference type="EMBL" id="AAXW01000016">
    <property type="protein sequence ID" value="EAZ91135.1"/>
    <property type="molecule type" value="Genomic_DNA"/>
</dbReference>
<dbReference type="AlphaFoldDB" id="A3IQT0"/>
<organism evidence="1 2">
    <name type="scientific">Crocosphaera chwakensis CCY0110</name>
    <dbReference type="NCBI Taxonomy" id="391612"/>
    <lineage>
        <taxon>Bacteria</taxon>
        <taxon>Bacillati</taxon>
        <taxon>Cyanobacteriota</taxon>
        <taxon>Cyanophyceae</taxon>
        <taxon>Oscillatoriophycideae</taxon>
        <taxon>Chroococcales</taxon>
        <taxon>Aphanothecaceae</taxon>
        <taxon>Crocosphaera</taxon>
        <taxon>Crocosphaera chwakensis</taxon>
    </lineage>
</organism>
<dbReference type="RefSeq" id="WP_008275745.1">
    <property type="nucleotide sequence ID" value="NZ_AAXW01000016.1"/>
</dbReference>
<gene>
    <name evidence="1" type="ORF">CY0110_12747</name>
</gene>
<dbReference type="OrthoDB" id="9858822at2"/>
<sequence length="79" mass="9304">MFSDSTENYALRFNFLGSYAVHELATDIIAYQLNSNKLPDIDFKLASMDSIDYYWSMKLLEETYFKIYKVYITGTNFVN</sequence>
<accession>A3IQT0</accession>
<reference evidence="1 2" key="1">
    <citation type="submission" date="2007-03" db="EMBL/GenBank/DDBJ databases">
        <authorList>
            <person name="Stal L."/>
            <person name="Ferriera S."/>
            <person name="Johnson J."/>
            <person name="Kravitz S."/>
            <person name="Beeson K."/>
            <person name="Sutton G."/>
            <person name="Rogers Y.-H."/>
            <person name="Friedman R."/>
            <person name="Frazier M."/>
            <person name="Venter J.C."/>
        </authorList>
    </citation>
    <scope>NUCLEOTIDE SEQUENCE [LARGE SCALE GENOMIC DNA]</scope>
    <source>
        <strain evidence="1 2">CCY0110</strain>
    </source>
</reference>
<name>A3IQT0_9CHRO</name>
<dbReference type="Proteomes" id="UP000003781">
    <property type="component" value="Unassembled WGS sequence"/>
</dbReference>
<protein>
    <submittedName>
        <fullName evidence="1">Uncharacterized protein</fullName>
    </submittedName>
</protein>
<evidence type="ECO:0000313" key="2">
    <source>
        <dbReference type="Proteomes" id="UP000003781"/>
    </source>
</evidence>
<proteinExistence type="predicted"/>
<keyword evidence="2" id="KW-1185">Reference proteome</keyword>